<dbReference type="NCBIfam" id="TIGR04178">
    <property type="entry name" value="exo_archaeo"/>
    <property type="match status" value="1"/>
</dbReference>
<dbReference type="GO" id="GO:0008233">
    <property type="term" value="F:peptidase activity"/>
    <property type="evidence" value="ECO:0007669"/>
    <property type="project" value="UniProtKB-KW"/>
</dbReference>
<dbReference type="AlphaFoldDB" id="A0A7W9CIP1"/>
<accession>A0A7W9CIP1</accession>
<evidence type="ECO:0000256" key="7">
    <source>
        <dbReference type="ARBA" id="ARBA00023136"/>
    </source>
</evidence>
<feature type="transmembrane region" description="Helical" evidence="8">
    <location>
        <begin position="12"/>
        <end position="32"/>
    </location>
</feature>
<feature type="transmembrane region" description="Helical" evidence="8">
    <location>
        <begin position="142"/>
        <end position="163"/>
    </location>
</feature>
<dbReference type="InterPro" id="IPR019127">
    <property type="entry name" value="Exosortase"/>
</dbReference>
<name>A0A7W9CIP1_9CAUL</name>
<evidence type="ECO:0000256" key="3">
    <source>
        <dbReference type="ARBA" id="ARBA00022670"/>
    </source>
</evidence>
<keyword evidence="10" id="KW-1185">Reference proteome</keyword>
<dbReference type="RefSeq" id="WP_183213181.1">
    <property type="nucleotide sequence ID" value="NZ_JACHOR010000003.1"/>
</dbReference>
<proteinExistence type="predicted"/>
<dbReference type="InterPro" id="IPR026441">
    <property type="entry name" value="Exosort_XrtH"/>
</dbReference>
<keyword evidence="5" id="KW-0378">Hydrolase</keyword>
<evidence type="ECO:0000256" key="2">
    <source>
        <dbReference type="ARBA" id="ARBA00022475"/>
    </source>
</evidence>
<organism evidence="9 10">
    <name type="scientific">Brevundimonas variabilis</name>
    <dbReference type="NCBI Taxonomy" id="74312"/>
    <lineage>
        <taxon>Bacteria</taxon>
        <taxon>Pseudomonadati</taxon>
        <taxon>Pseudomonadota</taxon>
        <taxon>Alphaproteobacteria</taxon>
        <taxon>Caulobacterales</taxon>
        <taxon>Caulobacteraceae</taxon>
        <taxon>Brevundimonas</taxon>
    </lineage>
</organism>
<evidence type="ECO:0000256" key="8">
    <source>
        <dbReference type="SAM" id="Phobius"/>
    </source>
</evidence>
<dbReference type="InterPro" id="IPR026392">
    <property type="entry name" value="Exo/Archaeosortase_dom"/>
</dbReference>
<dbReference type="GO" id="GO:0005886">
    <property type="term" value="C:plasma membrane"/>
    <property type="evidence" value="ECO:0007669"/>
    <property type="project" value="UniProtKB-SubCell"/>
</dbReference>
<keyword evidence="2" id="KW-1003">Cell membrane</keyword>
<evidence type="ECO:0000256" key="5">
    <source>
        <dbReference type="ARBA" id="ARBA00022801"/>
    </source>
</evidence>
<keyword evidence="6 8" id="KW-1133">Transmembrane helix</keyword>
<comment type="caution">
    <text evidence="9">The sequence shown here is derived from an EMBL/GenBank/DDBJ whole genome shotgun (WGS) entry which is preliminary data.</text>
</comment>
<feature type="transmembrane region" description="Helical" evidence="8">
    <location>
        <begin position="74"/>
        <end position="97"/>
    </location>
</feature>
<comment type="subcellular location">
    <subcellularLocation>
        <location evidence="1">Cell membrane</location>
        <topology evidence="1">Multi-pass membrane protein</topology>
    </subcellularLocation>
</comment>
<keyword evidence="3" id="KW-0645">Protease</keyword>
<dbReference type="Proteomes" id="UP000545037">
    <property type="component" value="Unassembled WGS sequence"/>
</dbReference>
<reference evidence="9 10" key="1">
    <citation type="submission" date="2020-08" db="EMBL/GenBank/DDBJ databases">
        <title>Genomic Encyclopedia of Type Strains, Phase IV (KMG-IV): sequencing the most valuable type-strain genomes for metagenomic binning, comparative biology and taxonomic classification.</title>
        <authorList>
            <person name="Goeker M."/>
        </authorList>
    </citation>
    <scope>NUCLEOTIDE SEQUENCE [LARGE SCALE GENOMIC DNA]</scope>
    <source>
        <strain evidence="9 10">DSM 4737</strain>
    </source>
</reference>
<keyword evidence="7 8" id="KW-0472">Membrane</keyword>
<keyword evidence="4 8" id="KW-0812">Transmembrane</keyword>
<gene>
    <name evidence="9" type="ORF">GGR13_001785</name>
</gene>
<evidence type="ECO:0000256" key="4">
    <source>
        <dbReference type="ARBA" id="ARBA00022692"/>
    </source>
</evidence>
<sequence>MTKLFRNPGIRYLATFAIVGLALFSVLATPWAERLFVQPFTQGLVDVTAFMVRPFDARVVADGDILRFSDGLGAVQVLAGCNAVEVCALLAAAILAFPARFRDCLIGAVLGIVALQTVNLFRIITLLYLSRGSQEVFEFFHHYVWDAMIGLEGLLVFFFWARWQGRQERAARSGETSAEVGV</sequence>
<evidence type="ECO:0000256" key="1">
    <source>
        <dbReference type="ARBA" id="ARBA00004651"/>
    </source>
</evidence>
<dbReference type="GO" id="GO:0006508">
    <property type="term" value="P:proteolysis"/>
    <property type="evidence" value="ECO:0007669"/>
    <property type="project" value="UniProtKB-KW"/>
</dbReference>
<evidence type="ECO:0000313" key="10">
    <source>
        <dbReference type="Proteomes" id="UP000545037"/>
    </source>
</evidence>
<dbReference type="NCBIfam" id="TIGR04177">
    <property type="entry name" value="exosort_XrtH"/>
    <property type="match status" value="1"/>
</dbReference>
<dbReference type="EMBL" id="JACHOR010000003">
    <property type="protein sequence ID" value="MBB5746181.1"/>
    <property type="molecule type" value="Genomic_DNA"/>
</dbReference>
<evidence type="ECO:0000256" key="6">
    <source>
        <dbReference type="ARBA" id="ARBA00022989"/>
    </source>
</evidence>
<evidence type="ECO:0000313" key="9">
    <source>
        <dbReference type="EMBL" id="MBB5746181.1"/>
    </source>
</evidence>
<dbReference type="Pfam" id="PF09721">
    <property type="entry name" value="Exosortase_EpsH"/>
    <property type="match status" value="1"/>
</dbReference>
<feature type="transmembrane region" description="Helical" evidence="8">
    <location>
        <begin position="104"/>
        <end position="130"/>
    </location>
</feature>
<protein>
    <submittedName>
        <fullName evidence="9">Exosortase H (IPTLxxWG-CTERM-specific)</fullName>
    </submittedName>
</protein>